<gene>
    <name evidence="2" type="ORF">POCTA_138.1.T0160158</name>
</gene>
<dbReference type="OMA" id="HKQNHVF"/>
<organism evidence="2 3">
    <name type="scientific">Paramecium octaurelia</name>
    <dbReference type="NCBI Taxonomy" id="43137"/>
    <lineage>
        <taxon>Eukaryota</taxon>
        <taxon>Sar</taxon>
        <taxon>Alveolata</taxon>
        <taxon>Ciliophora</taxon>
        <taxon>Intramacronucleata</taxon>
        <taxon>Oligohymenophorea</taxon>
        <taxon>Peniculida</taxon>
        <taxon>Parameciidae</taxon>
        <taxon>Paramecium</taxon>
    </lineage>
</organism>
<protein>
    <submittedName>
        <fullName evidence="2">Uncharacterized protein</fullName>
    </submittedName>
</protein>
<evidence type="ECO:0000256" key="1">
    <source>
        <dbReference type="SAM" id="MobiDB-lite"/>
    </source>
</evidence>
<evidence type="ECO:0000313" key="3">
    <source>
        <dbReference type="Proteomes" id="UP000683925"/>
    </source>
</evidence>
<name>A0A8S1SYZ4_PAROT</name>
<sequence>MIFIILIILFLIITLLVVFVKRYRRRQQIPQSQMPIKLEENKEDIKEKAEIEAITMTKQSSNKTNGNEQNNHREHLIDEQAFQFGEDSDNEKDEERNSSGNQSSDHKQNHVFQFQEGEQKLDELIEPEN</sequence>
<dbReference type="AlphaFoldDB" id="A0A8S1SYZ4"/>
<reference evidence="2" key="1">
    <citation type="submission" date="2021-01" db="EMBL/GenBank/DDBJ databases">
        <authorList>
            <consortium name="Genoscope - CEA"/>
            <person name="William W."/>
        </authorList>
    </citation>
    <scope>NUCLEOTIDE SEQUENCE</scope>
</reference>
<accession>A0A8S1SYZ4</accession>
<evidence type="ECO:0000313" key="2">
    <source>
        <dbReference type="EMBL" id="CAD8144457.1"/>
    </source>
</evidence>
<proteinExistence type="predicted"/>
<dbReference type="EMBL" id="CAJJDP010000016">
    <property type="protein sequence ID" value="CAD8144457.1"/>
    <property type="molecule type" value="Genomic_DNA"/>
</dbReference>
<feature type="region of interest" description="Disordered" evidence="1">
    <location>
        <begin position="55"/>
        <end position="129"/>
    </location>
</feature>
<dbReference type="Proteomes" id="UP000683925">
    <property type="component" value="Unassembled WGS sequence"/>
</dbReference>
<keyword evidence="3" id="KW-1185">Reference proteome</keyword>
<dbReference type="OrthoDB" id="309614at2759"/>
<comment type="caution">
    <text evidence="2">The sequence shown here is derived from an EMBL/GenBank/DDBJ whole genome shotgun (WGS) entry which is preliminary data.</text>
</comment>
<feature type="compositionally biased region" description="Polar residues" evidence="1">
    <location>
        <begin position="56"/>
        <end position="69"/>
    </location>
</feature>